<dbReference type="OrthoDB" id="5294470at2"/>
<dbReference type="STRING" id="391936.S7S_12160"/>
<feature type="compositionally biased region" description="Basic and acidic residues" evidence="1">
    <location>
        <begin position="13"/>
        <end position="36"/>
    </location>
</feature>
<dbReference type="EMBL" id="CP004387">
    <property type="protein sequence ID" value="AJD48844.1"/>
    <property type="molecule type" value="Genomic_DNA"/>
</dbReference>
<dbReference type="Pfam" id="PF09831">
    <property type="entry name" value="DUF2058"/>
    <property type="match status" value="1"/>
</dbReference>
<dbReference type="HOGENOM" id="CLU_098678_2_1_6"/>
<evidence type="ECO:0000313" key="2">
    <source>
        <dbReference type="EMBL" id="AJD48844.1"/>
    </source>
</evidence>
<dbReference type="KEGG" id="apac:S7S_12160"/>
<name>A0A0B4XKN6_9GAMM</name>
<sequence>MASLKDQLLKAGLADKKRARQADHQKRQENKRREQGESVEDAAARVRQQQAEQAERSRQLNQQREDEARQRALVAQVRQLVTEHRVARAKGDAPYQFTDQKKIQKIYVLPPMVNQLARGQLAVVRLDNGYEVVPAVVAQKIQARLPEAVVVLHTRDSSVAAEDDPYADYPIPDDLMW</sequence>
<organism evidence="2 3">
    <name type="scientific">Isoalcanivorax pacificus W11-5</name>
    <dbReference type="NCBI Taxonomy" id="391936"/>
    <lineage>
        <taxon>Bacteria</taxon>
        <taxon>Pseudomonadati</taxon>
        <taxon>Pseudomonadota</taxon>
        <taxon>Gammaproteobacteria</taxon>
        <taxon>Oceanospirillales</taxon>
        <taxon>Alcanivoracaceae</taxon>
        <taxon>Isoalcanivorax</taxon>
    </lineage>
</organism>
<feature type="region of interest" description="Disordered" evidence="1">
    <location>
        <begin position="1"/>
        <end position="67"/>
    </location>
</feature>
<keyword evidence="3" id="KW-1185">Reference proteome</keyword>
<evidence type="ECO:0000313" key="3">
    <source>
        <dbReference type="Proteomes" id="UP000006764"/>
    </source>
</evidence>
<gene>
    <name evidence="2" type="ORF">S7S_12160</name>
</gene>
<feature type="compositionally biased region" description="Basic and acidic residues" evidence="1">
    <location>
        <begin position="53"/>
        <end position="67"/>
    </location>
</feature>
<dbReference type="InterPro" id="IPR018636">
    <property type="entry name" value="DUF2058"/>
</dbReference>
<dbReference type="AlphaFoldDB" id="A0A0B4XKN6"/>
<protein>
    <submittedName>
        <fullName evidence="2">Nucleoprotein/polynucleotide-associated enzyme</fullName>
    </submittedName>
</protein>
<proteinExistence type="predicted"/>
<dbReference type="RefSeq" id="WP_008736728.1">
    <property type="nucleotide sequence ID" value="NZ_CP004387.1"/>
</dbReference>
<evidence type="ECO:0000256" key="1">
    <source>
        <dbReference type="SAM" id="MobiDB-lite"/>
    </source>
</evidence>
<accession>A0A0B4XKN6</accession>
<reference evidence="2 3" key="1">
    <citation type="journal article" date="2012" name="J. Bacteriol.">
        <title>Genome sequence of an alkane-degrading bacterium, Alcanivorax pacificus type strain W11-5, isolated from deep sea sediment.</title>
        <authorList>
            <person name="Lai Q."/>
            <person name="Shao Z."/>
        </authorList>
    </citation>
    <scope>NUCLEOTIDE SEQUENCE [LARGE SCALE GENOMIC DNA]</scope>
    <source>
        <strain evidence="2 3">W11-5</strain>
    </source>
</reference>
<dbReference type="Proteomes" id="UP000006764">
    <property type="component" value="Chromosome"/>
</dbReference>